<protein>
    <submittedName>
        <fullName evidence="2">Uncharacterized protein</fullName>
    </submittedName>
</protein>
<accession>A0AA36MAQ3</accession>
<keyword evidence="1" id="KW-1133">Transmembrane helix</keyword>
<gene>
    <name evidence="2" type="ORF">CYNAS_LOCUS15556</name>
</gene>
<sequence>MASKDDSAYSSVYIFIKDILEKIPISKQWIIYGCFAFMKIALCVLLIFWQWNTSGKQTAASITFDMDDTLLQDLLPLGAGKPKPKAEK</sequence>
<evidence type="ECO:0000313" key="3">
    <source>
        <dbReference type="Proteomes" id="UP001176961"/>
    </source>
</evidence>
<evidence type="ECO:0000313" key="2">
    <source>
        <dbReference type="EMBL" id="CAJ0603573.1"/>
    </source>
</evidence>
<dbReference type="Proteomes" id="UP001176961">
    <property type="component" value="Unassembled WGS sequence"/>
</dbReference>
<reference evidence="2" key="1">
    <citation type="submission" date="2023-07" db="EMBL/GenBank/DDBJ databases">
        <authorList>
            <consortium name="CYATHOMIX"/>
        </authorList>
    </citation>
    <scope>NUCLEOTIDE SEQUENCE</scope>
    <source>
        <strain evidence="2">N/A</strain>
    </source>
</reference>
<organism evidence="2 3">
    <name type="scientific">Cylicocyclus nassatus</name>
    <name type="common">Nematode worm</name>
    <dbReference type="NCBI Taxonomy" id="53992"/>
    <lineage>
        <taxon>Eukaryota</taxon>
        <taxon>Metazoa</taxon>
        <taxon>Ecdysozoa</taxon>
        <taxon>Nematoda</taxon>
        <taxon>Chromadorea</taxon>
        <taxon>Rhabditida</taxon>
        <taxon>Rhabditina</taxon>
        <taxon>Rhabditomorpha</taxon>
        <taxon>Strongyloidea</taxon>
        <taxon>Strongylidae</taxon>
        <taxon>Cylicocyclus</taxon>
    </lineage>
</organism>
<feature type="transmembrane region" description="Helical" evidence="1">
    <location>
        <begin position="29"/>
        <end position="49"/>
    </location>
</feature>
<comment type="caution">
    <text evidence="2">The sequence shown here is derived from an EMBL/GenBank/DDBJ whole genome shotgun (WGS) entry which is preliminary data.</text>
</comment>
<evidence type="ECO:0000256" key="1">
    <source>
        <dbReference type="SAM" id="Phobius"/>
    </source>
</evidence>
<proteinExistence type="predicted"/>
<dbReference type="AlphaFoldDB" id="A0AA36MAQ3"/>
<keyword evidence="1" id="KW-0472">Membrane</keyword>
<name>A0AA36MAQ3_CYLNA</name>
<keyword evidence="3" id="KW-1185">Reference proteome</keyword>
<dbReference type="EMBL" id="CATQJL010000305">
    <property type="protein sequence ID" value="CAJ0603573.1"/>
    <property type="molecule type" value="Genomic_DNA"/>
</dbReference>
<keyword evidence="1" id="KW-0812">Transmembrane</keyword>